<evidence type="ECO:0000313" key="2">
    <source>
        <dbReference type="Proteomes" id="UP000014254"/>
    </source>
</evidence>
<protein>
    <submittedName>
        <fullName evidence="1">Uncharacterized protein</fullName>
    </submittedName>
</protein>
<evidence type="ECO:0000313" key="1">
    <source>
        <dbReference type="EMBL" id="EPB91861.1"/>
    </source>
</evidence>
<dbReference type="AlphaFoldDB" id="S2JNH2"/>
<name>S2JNH2_MUCC1</name>
<keyword evidence="2" id="KW-1185">Reference proteome</keyword>
<dbReference type="InParanoid" id="S2JNH2"/>
<reference evidence="2" key="1">
    <citation type="submission" date="2013-05" db="EMBL/GenBank/DDBJ databases">
        <title>The Genome sequence of Mucor circinelloides f. circinelloides 1006PhL.</title>
        <authorList>
            <consortium name="The Broad Institute Genomics Platform"/>
            <person name="Cuomo C."/>
            <person name="Earl A."/>
            <person name="Findley K."/>
            <person name="Lee S.C."/>
            <person name="Walker B."/>
            <person name="Young S."/>
            <person name="Zeng Q."/>
            <person name="Gargeya S."/>
            <person name="Fitzgerald M."/>
            <person name="Haas B."/>
            <person name="Abouelleil A."/>
            <person name="Allen A.W."/>
            <person name="Alvarado L."/>
            <person name="Arachchi H.M."/>
            <person name="Berlin A.M."/>
            <person name="Chapman S.B."/>
            <person name="Gainer-Dewar J."/>
            <person name="Goldberg J."/>
            <person name="Griggs A."/>
            <person name="Gujja S."/>
            <person name="Hansen M."/>
            <person name="Howarth C."/>
            <person name="Imamovic A."/>
            <person name="Ireland A."/>
            <person name="Larimer J."/>
            <person name="McCowan C."/>
            <person name="Murphy C."/>
            <person name="Pearson M."/>
            <person name="Poon T.W."/>
            <person name="Priest M."/>
            <person name="Roberts A."/>
            <person name="Saif S."/>
            <person name="Shea T."/>
            <person name="Sisk P."/>
            <person name="Sykes S."/>
            <person name="Wortman J."/>
            <person name="Nusbaum C."/>
            <person name="Birren B."/>
        </authorList>
    </citation>
    <scope>NUCLEOTIDE SEQUENCE [LARGE SCALE GENOMIC DNA]</scope>
    <source>
        <strain evidence="2">1006PhL</strain>
    </source>
</reference>
<dbReference type="Proteomes" id="UP000014254">
    <property type="component" value="Unassembled WGS sequence"/>
</dbReference>
<accession>S2JNH2</accession>
<proteinExistence type="predicted"/>
<dbReference type="EMBL" id="KE123905">
    <property type="protein sequence ID" value="EPB91861.1"/>
    <property type="molecule type" value="Genomic_DNA"/>
</dbReference>
<dbReference type="VEuPathDB" id="FungiDB:HMPREF1544_01370"/>
<sequence length="49" mass="5329">MVLDTTRMTSDNERIITIQGGFHVVVTTVIMASDYSELDANGIGSAELR</sequence>
<gene>
    <name evidence="1" type="ORF">HMPREF1544_01370</name>
</gene>
<organism evidence="1 2">
    <name type="scientific">Mucor circinelloides f. circinelloides (strain 1006PhL)</name>
    <name type="common">Mucormycosis agent</name>
    <name type="synonym">Calyptromyces circinelloides</name>
    <dbReference type="NCBI Taxonomy" id="1220926"/>
    <lineage>
        <taxon>Eukaryota</taxon>
        <taxon>Fungi</taxon>
        <taxon>Fungi incertae sedis</taxon>
        <taxon>Mucoromycota</taxon>
        <taxon>Mucoromycotina</taxon>
        <taxon>Mucoromycetes</taxon>
        <taxon>Mucorales</taxon>
        <taxon>Mucorineae</taxon>
        <taxon>Mucoraceae</taxon>
        <taxon>Mucor</taxon>
    </lineage>
</organism>